<dbReference type="Proteomes" id="UP000219036">
    <property type="component" value="Unassembled WGS sequence"/>
</dbReference>
<gene>
    <name evidence="1" type="ORF">SAMN06265182_0547</name>
</gene>
<name>A0A285N5E8_9AQUI</name>
<accession>A0A285N5E8</accession>
<dbReference type="RefSeq" id="WP_096999722.1">
    <property type="nucleotide sequence ID" value="NZ_OBEI01000001.1"/>
</dbReference>
<organism evidence="1 2">
    <name type="scientific">Persephonella hydrogeniphila</name>
    <dbReference type="NCBI Taxonomy" id="198703"/>
    <lineage>
        <taxon>Bacteria</taxon>
        <taxon>Pseudomonadati</taxon>
        <taxon>Aquificota</taxon>
        <taxon>Aquificia</taxon>
        <taxon>Aquificales</taxon>
        <taxon>Hydrogenothermaceae</taxon>
        <taxon>Persephonella</taxon>
    </lineage>
</organism>
<reference evidence="2" key="1">
    <citation type="submission" date="2017-09" db="EMBL/GenBank/DDBJ databases">
        <authorList>
            <person name="Varghese N."/>
            <person name="Submissions S."/>
        </authorList>
    </citation>
    <scope>NUCLEOTIDE SEQUENCE [LARGE SCALE GENOMIC DNA]</scope>
    <source>
        <strain evidence="2">DSM 15103</strain>
    </source>
</reference>
<proteinExistence type="predicted"/>
<protein>
    <recommendedName>
        <fullName evidence="3">Lipoprotein</fullName>
    </recommendedName>
</protein>
<dbReference type="OrthoDB" id="14257at2"/>
<evidence type="ECO:0000313" key="1">
    <source>
        <dbReference type="EMBL" id="SNZ04077.1"/>
    </source>
</evidence>
<dbReference type="EMBL" id="OBEI01000001">
    <property type="protein sequence ID" value="SNZ04077.1"/>
    <property type="molecule type" value="Genomic_DNA"/>
</dbReference>
<evidence type="ECO:0000313" key="2">
    <source>
        <dbReference type="Proteomes" id="UP000219036"/>
    </source>
</evidence>
<dbReference type="PROSITE" id="PS51257">
    <property type="entry name" value="PROKAR_LIPOPROTEIN"/>
    <property type="match status" value="1"/>
</dbReference>
<sequence>MNRIFFLLIFLSSMFLYGCEDRPSDDLIRENLKGLESIGDIKNYKRLNGYRDGNYYVVEYSFDLYIDQNKLKSALNKAKNMDSIESFQIGVALFGLALRCSKKAIEGKEPCKIKDKIKFVKGEKGWSVVE</sequence>
<evidence type="ECO:0008006" key="3">
    <source>
        <dbReference type="Google" id="ProtNLM"/>
    </source>
</evidence>
<dbReference type="AlphaFoldDB" id="A0A285N5E8"/>
<keyword evidence="2" id="KW-1185">Reference proteome</keyword>